<evidence type="ECO:0000259" key="1">
    <source>
        <dbReference type="Pfam" id="PF07596"/>
    </source>
</evidence>
<evidence type="ECO:0000259" key="3">
    <source>
        <dbReference type="Pfam" id="PF17874"/>
    </source>
</evidence>
<feature type="domain" description="DUF1559" evidence="1">
    <location>
        <begin position="341"/>
        <end position="423"/>
    </location>
</feature>
<evidence type="ECO:0000259" key="2">
    <source>
        <dbReference type="Pfam" id="PF12770"/>
    </source>
</evidence>
<dbReference type="Pfam" id="PF07596">
    <property type="entry name" value="SBP_bac_10"/>
    <property type="match status" value="2"/>
</dbReference>
<dbReference type="RefSeq" id="WP_144995277.1">
    <property type="nucleotide sequence ID" value="NZ_CP036281.1"/>
</dbReference>
<dbReference type="PANTHER" id="PTHR30093:SF2">
    <property type="entry name" value="TYPE II SECRETION SYSTEM PROTEIN H"/>
    <property type="match status" value="1"/>
</dbReference>
<dbReference type="KEGG" id="plon:Pla110_18550"/>
<feature type="domain" description="CHAT" evidence="2">
    <location>
        <begin position="1765"/>
        <end position="2107"/>
    </location>
</feature>
<reference evidence="4 5" key="1">
    <citation type="submission" date="2019-02" db="EMBL/GenBank/DDBJ databases">
        <title>Deep-cultivation of Planctomycetes and their phenomic and genomic characterization uncovers novel biology.</title>
        <authorList>
            <person name="Wiegand S."/>
            <person name="Jogler M."/>
            <person name="Boedeker C."/>
            <person name="Pinto D."/>
            <person name="Vollmers J."/>
            <person name="Rivas-Marin E."/>
            <person name="Kohn T."/>
            <person name="Peeters S.H."/>
            <person name="Heuer A."/>
            <person name="Rast P."/>
            <person name="Oberbeckmann S."/>
            <person name="Bunk B."/>
            <person name="Jeske O."/>
            <person name="Meyerdierks A."/>
            <person name="Storesund J.E."/>
            <person name="Kallscheuer N."/>
            <person name="Luecker S."/>
            <person name="Lage O.M."/>
            <person name="Pohl T."/>
            <person name="Merkel B.J."/>
            <person name="Hornburger P."/>
            <person name="Mueller R.-W."/>
            <person name="Bruemmer F."/>
            <person name="Labrenz M."/>
            <person name="Spormann A.M."/>
            <person name="Op den Camp H."/>
            <person name="Overmann J."/>
            <person name="Amann R."/>
            <person name="Jetten M.S.M."/>
            <person name="Mascher T."/>
            <person name="Medema M.H."/>
            <person name="Devos D.P."/>
            <person name="Kaster A.-K."/>
            <person name="Ovreas L."/>
            <person name="Rohde M."/>
            <person name="Galperin M.Y."/>
            <person name="Jogler C."/>
        </authorList>
    </citation>
    <scope>NUCLEOTIDE SEQUENCE [LARGE SCALE GENOMIC DNA]</scope>
    <source>
        <strain evidence="4 5">Pla110</strain>
    </source>
</reference>
<dbReference type="InterPro" id="IPR011453">
    <property type="entry name" value="DUF1559"/>
</dbReference>
<dbReference type="Proteomes" id="UP000317178">
    <property type="component" value="Chromosome"/>
</dbReference>
<dbReference type="InterPro" id="IPR024983">
    <property type="entry name" value="CHAT_dom"/>
</dbReference>
<evidence type="ECO:0000313" key="5">
    <source>
        <dbReference type="Proteomes" id="UP000317178"/>
    </source>
</evidence>
<dbReference type="SUPFAM" id="SSF48452">
    <property type="entry name" value="TPR-like"/>
    <property type="match status" value="2"/>
</dbReference>
<proteinExistence type="predicted"/>
<evidence type="ECO:0000313" key="4">
    <source>
        <dbReference type="EMBL" id="QDU80132.1"/>
    </source>
</evidence>
<feature type="domain" description="MalT-like TPR region" evidence="3">
    <location>
        <begin position="1327"/>
        <end position="1554"/>
    </location>
</feature>
<protein>
    <submittedName>
        <fullName evidence="4">CHAT domain protein</fullName>
    </submittedName>
</protein>
<dbReference type="InterPro" id="IPR041617">
    <property type="entry name" value="TPR_MalT"/>
</dbReference>
<name>A0A518CLN0_9PLAN</name>
<dbReference type="InterPro" id="IPR011990">
    <property type="entry name" value="TPR-like_helical_dom_sf"/>
</dbReference>
<dbReference type="Pfam" id="PF17874">
    <property type="entry name" value="TPR_MalT"/>
    <property type="match status" value="1"/>
</dbReference>
<dbReference type="EMBL" id="CP036281">
    <property type="protein sequence ID" value="QDU80132.1"/>
    <property type="molecule type" value="Genomic_DNA"/>
</dbReference>
<gene>
    <name evidence="4" type="ORF">Pla110_18550</name>
</gene>
<dbReference type="Pfam" id="PF12770">
    <property type="entry name" value="CHAT"/>
    <property type="match status" value="1"/>
</dbReference>
<dbReference type="OrthoDB" id="285651at2"/>
<keyword evidence="5" id="KW-1185">Reference proteome</keyword>
<organism evidence="4 5">
    <name type="scientific">Polystyrenella longa</name>
    <dbReference type="NCBI Taxonomy" id="2528007"/>
    <lineage>
        <taxon>Bacteria</taxon>
        <taxon>Pseudomonadati</taxon>
        <taxon>Planctomycetota</taxon>
        <taxon>Planctomycetia</taxon>
        <taxon>Planctomycetales</taxon>
        <taxon>Planctomycetaceae</taxon>
        <taxon>Polystyrenella</taxon>
    </lineage>
</organism>
<sequence length="2109" mass="237817">MKQLRLFLVYILSVVWLPTVVVAEVAPPDSNPLLEYVSDNIVGLVLVRPHSLIQDTEQEVLGDIPYLGQFPIPPSEIENIAVLFRMKPGGGASPAIAIHFRREFPRATLTRWLAPNAKLTEHSSGLPYYEATDDVEEGIFGLRNLIFPSATTLILSGDDPANLLNAAEKAERGRVYNYASNLNPNVNFAAMIDVGQLRMFADVAPPFAKMKSIRQVMTIPSELSVASLESVFGKQSNEMTIRLIPRDNVQISDQPAVEAIAAWAQDPEQLVREFLASLSFYQNPSQPDELIKRLQNQLELIAQFAGAFEPSKDKLVLINDSAPSFSRALSSTSNLLAVAVQMARESARLMQLTNNYKQVMLAWHNYADLQKKLPKDLVDANGNPLLSWRVQILPHLGLEALYQQFKLDEPWNSEHNRQLLTQVPLVYQDIWNSENVFETRVQGITGDGTVLTSAEGLSDVTDGLSNTIALTEAEKPVPWTQPADLSLQSEMSKQLHEHGSQNILGFMDGSVRFSQMVPDDFYQNLFSINDGNDIDYELLNPSESRIDEQILETYSISQPEVPEVLEQLESDRYQTVYTAFWKVFANKQLFVGSDEESAPSTISNIMLAWHIHHDLYAQFPPDIATPDKKAGLSWRVRILPMLEEQELYDQFHFDEPWDSEHNKQLIEKMPAVFRDSEQQLPAGMTRVVSVQGKGTVFTDRVDFNKITDGTSMTGAIVEANEARPWTKPDDLTLSEKFESFLFKTDQGNHRIGMIDGSHHHFPPQSDEQYKNLFLYADGGPEKLNMVDENGQKDQDNPSEQVLEIASRMLKNENPYIQSMGVRLFWAFESTPHSADENQMRHMLNHEENLVRLYSRDHVPQLVSLLFMNEDEFNRERMVMNENDSEANELIVYLFHPSQEIARRASLLIGETGNADVLAELKQLLTETEASSLVNEAIATVESRLTDQPEQLSLEEKEDLITQREQMRNEAIQFLQNKQPEDGLALLTEVLQIERKLYGDDGSIPLDTNEWVINNASRLGYPNVTTDQQRIRAEMTLATLGPDDPQVRIDQRLVDVYARLAEMTVEELEEYNSVTPQVQQVKTLIQENKLAEAIPLLEANIEVRSRLLGSDSVMIVADLRELRQLLFRVEEYQKAFEVADRLTTISTAIFGSEAKVVQSDRSERAYLQQYAGRPEGVIDLLIELQEIPEKQLDVPTAAQDSRFIGLRKLSEGEFETGIKYLKRSFRLFDQINNQDRTGEIANVIGDHLQKAGSKESLAWFTDSIWRYQKVNPYQGYYANYPALATQMHQSGQYHLEMTIRKALTEALREGLASQKVGQLNFVKTLPPLARTYIELGDYEMADKVLRECVTQTGDYRDDPFVIEMLTCQAEVNDYFGEHETALQLYNEALEQSKKPSEPFLAYFPSTLKSLAEHHLGRGQLDEALVFAESASDILSTKENLEYVKTVALVARISLKTGNLDNAKEFVTIGTGLLESKQFSAHDEISLRLIYADLWLQLTDLEKASTYATEAVDLALQEQGEDSLPYCRALETLSRVYLSTGDQNNALQSSLKALNNTRRLVERSAYLLSPRQQMLYSNTMRSSLDLFLTIAVPDPNSASLCYDQILQWKGSGLVRQRTIHQRAKEANVAPFYIELDRLSTKLATVSRPSSNQNIDRIRQLDQLTQFKDLLESQLSAARIAYMDLRNPVTLADFMDSIPEEATFVDYFVYQPQNAEVAGEEEPIILATLIQQNGNVEVFPLDRLNRVKEALSIWRSTLGTSPDSKQAGDLLRTILWDPLVPKLAQPELILISPDGILAQLPFHALPTVDGKQYLIEQHKLSVIPVPQLLVQRNEPTQDSGSGNMLLVGDVSYDQTPNEGFVENVLNRSLHTDSHFAPLPGTRDEINAISTLFQQGHPEATAEQLQQLAQTEASELAFRKQIANCSQVHIATHGYFIDDNEATGSNSLRRFNPGLMSGLAFAGANNRDHEENNDGLLTADEIVNLDMEHVNLAVLSACETGLGEVIQSEGLIGIQRSFQVAGTGATITSLWQVPDQATRVLMERFYRNYWEKKMSRLDALREAQIFLLNTPEAIDNPELVRGDRRVRPNQPAVAANRLNPESWAAFVLSGDWR</sequence>
<dbReference type="Gene3D" id="1.25.40.10">
    <property type="entry name" value="Tetratricopeptide repeat domain"/>
    <property type="match status" value="2"/>
</dbReference>
<dbReference type="PANTHER" id="PTHR30093">
    <property type="entry name" value="GENERAL SECRETION PATHWAY PROTEIN G"/>
    <property type="match status" value="1"/>
</dbReference>
<accession>A0A518CLN0</accession>
<feature type="domain" description="DUF1559" evidence="1">
    <location>
        <begin position="603"/>
        <end position="669"/>
    </location>
</feature>